<feature type="non-terminal residue" evidence="3">
    <location>
        <position position="51"/>
    </location>
</feature>
<protein>
    <submittedName>
        <fullName evidence="3">Uncharacterized protein</fullName>
    </submittedName>
</protein>
<gene>
    <name evidence="2" type="ORF">KQP761_LOCUS31406</name>
    <name evidence="3" type="ORF">MBJ925_LOCUS30421</name>
    <name evidence="4" type="ORF">SMN809_LOCUS31956</name>
</gene>
<dbReference type="Proteomes" id="UP000663824">
    <property type="component" value="Unassembled WGS sequence"/>
</dbReference>
<dbReference type="EMBL" id="CAJOBI010065473">
    <property type="protein sequence ID" value="CAF4433998.1"/>
    <property type="molecule type" value="Genomic_DNA"/>
</dbReference>
<comment type="caution">
    <text evidence="3">The sequence shown here is derived from an EMBL/GenBank/DDBJ whole genome shotgun (WGS) entry which is preliminary data.</text>
</comment>
<accession>A0A816XHV2</accession>
<dbReference type="Proteomes" id="UP000663834">
    <property type="component" value="Unassembled WGS sequence"/>
</dbReference>
<sequence length="51" mass="5593">MVDALLDDDETDSIDSVVPAYREEAPDDDSDEGDIINSAKKMRASGLSYEK</sequence>
<evidence type="ECO:0000313" key="5">
    <source>
        <dbReference type="Proteomes" id="UP000663824"/>
    </source>
</evidence>
<evidence type="ECO:0000313" key="3">
    <source>
        <dbReference type="EMBL" id="CAF2146099.1"/>
    </source>
</evidence>
<proteinExistence type="predicted"/>
<evidence type="ECO:0000313" key="2">
    <source>
        <dbReference type="EMBL" id="CAF1657951.1"/>
    </source>
</evidence>
<dbReference type="Proteomes" id="UP000676336">
    <property type="component" value="Unassembled WGS sequence"/>
</dbReference>
<dbReference type="AlphaFoldDB" id="A0A816XHV2"/>
<reference evidence="3" key="1">
    <citation type="submission" date="2021-02" db="EMBL/GenBank/DDBJ databases">
        <authorList>
            <person name="Nowell W R."/>
        </authorList>
    </citation>
    <scope>NUCLEOTIDE SEQUENCE</scope>
</reference>
<organism evidence="3 5">
    <name type="scientific">Rotaria magnacalcarata</name>
    <dbReference type="NCBI Taxonomy" id="392030"/>
    <lineage>
        <taxon>Eukaryota</taxon>
        <taxon>Metazoa</taxon>
        <taxon>Spiralia</taxon>
        <taxon>Gnathifera</taxon>
        <taxon>Rotifera</taxon>
        <taxon>Eurotatoria</taxon>
        <taxon>Bdelloidea</taxon>
        <taxon>Philodinida</taxon>
        <taxon>Philodinidae</taxon>
        <taxon>Rotaria</taxon>
    </lineage>
</organism>
<feature type="region of interest" description="Disordered" evidence="1">
    <location>
        <begin position="1"/>
        <end position="51"/>
    </location>
</feature>
<feature type="compositionally biased region" description="Acidic residues" evidence="1">
    <location>
        <begin position="1"/>
        <end position="13"/>
    </location>
</feature>
<dbReference type="EMBL" id="CAJNOW010017465">
    <property type="protein sequence ID" value="CAF1657951.1"/>
    <property type="molecule type" value="Genomic_DNA"/>
</dbReference>
<evidence type="ECO:0000313" key="4">
    <source>
        <dbReference type="EMBL" id="CAF4433998.1"/>
    </source>
</evidence>
<feature type="compositionally biased region" description="Acidic residues" evidence="1">
    <location>
        <begin position="25"/>
        <end position="34"/>
    </location>
</feature>
<evidence type="ECO:0000256" key="1">
    <source>
        <dbReference type="SAM" id="MobiDB-lite"/>
    </source>
</evidence>
<name>A0A816XHV2_9BILA</name>
<dbReference type="EMBL" id="CAJNRE010016442">
    <property type="protein sequence ID" value="CAF2146099.1"/>
    <property type="molecule type" value="Genomic_DNA"/>
</dbReference>